<keyword evidence="5" id="KW-0119">Carbohydrate metabolism</keyword>
<proteinExistence type="inferred from homology"/>
<dbReference type="CDD" id="cd00452">
    <property type="entry name" value="KDPG_aldolase"/>
    <property type="match status" value="1"/>
</dbReference>
<dbReference type="Proteomes" id="UP000230790">
    <property type="component" value="Unassembled WGS sequence"/>
</dbReference>
<dbReference type="PANTHER" id="PTHR30246:SF1">
    <property type="entry name" value="2-DEHYDRO-3-DEOXY-6-PHOSPHOGALACTONATE ALDOLASE-RELATED"/>
    <property type="match status" value="1"/>
</dbReference>
<evidence type="ECO:0000313" key="6">
    <source>
        <dbReference type="EMBL" id="PJF48732.1"/>
    </source>
</evidence>
<comment type="pathway">
    <text evidence="1">Carbohydrate acid metabolism.</text>
</comment>
<dbReference type="Gene3D" id="3.20.20.70">
    <property type="entry name" value="Aldolase class I"/>
    <property type="match status" value="1"/>
</dbReference>
<accession>A0A2M8QG57</accession>
<comment type="similarity">
    <text evidence="2">Belongs to the KHG/KDPG aldolase family.</text>
</comment>
<name>A0A2M8QG57_9CHLR</name>
<dbReference type="Pfam" id="PF01081">
    <property type="entry name" value="Aldolase"/>
    <property type="match status" value="1"/>
</dbReference>
<evidence type="ECO:0000313" key="7">
    <source>
        <dbReference type="Proteomes" id="UP000230790"/>
    </source>
</evidence>
<organism evidence="6 7">
    <name type="scientific">Candidatus Thermofonsia Clade 3 bacterium</name>
    <dbReference type="NCBI Taxonomy" id="2364212"/>
    <lineage>
        <taxon>Bacteria</taxon>
        <taxon>Bacillati</taxon>
        <taxon>Chloroflexota</taxon>
        <taxon>Candidatus Thermofontia</taxon>
        <taxon>Candidatus Thermofonsia Clade 3</taxon>
    </lineage>
</organism>
<evidence type="ECO:0000256" key="4">
    <source>
        <dbReference type="ARBA" id="ARBA00023239"/>
    </source>
</evidence>
<dbReference type="NCBIfam" id="TIGR01182">
    <property type="entry name" value="eda"/>
    <property type="match status" value="1"/>
</dbReference>
<evidence type="ECO:0000256" key="2">
    <source>
        <dbReference type="ARBA" id="ARBA00006906"/>
    </source>
</evidence>
<protein>
    <submittedName>
        <fullName evidence="6">2-dehydro-3-deoxyphosphogluconate aldolase</fullName>
    </submittedName>
</protein>
<evidence type="ECO:0000256" key="5">
    <source>
        <dbReference type="ARBA" id="ARBA00023277"/>
    </source>
</evidence>
<comment type="caution">
    <text evidence="6">The sequence shown here is derived from an EMBL/GenBank/DDBJ whole genome shotgun (WGS) entry which is preliminary data.</text>
</comment>
<keyword evidence="4" id="KW-0456">Lyase</keyword>
<evidence type="ECO:0000256" key="3">
    <source>
        <dbReference type="ARBA" id="ARBA00011233"/>
    </source>
</evidence>
<comment type="subunit">
    <text evidence="3">Homotrimer.</text>
</comment>
<sequence>MNAQHAKSMIEAGRVIAILRGDYTGYFRQIARALADAGIAAVEVTLNSPGALDGLHAMKAELGDRFLIGAGTVLNESQAFEAISAGAQFIVAPNTNPRVVSICVERDICVIPGAYTPTEIMNAVELGAHLIKLFPAELGYFKAVRAPLNHVPFVATGGVSLDNAAEYIKAGAVAVGMGSQLIGEYVKQAGGIAALGERARRLVRALTFESPEVRVS</sequence>
<dbReference type="EMBL" id="PGTN01000007">
    <property type="protein sequence ID" value="PJF48732.1"/>
    <property type="molecule type" value="Genomic_DNA"/>
</dbReference>
<reference evidence="6 7" key="1">
    <citation type="submission" date="2017-11" db="EMBL/GenBank/DDBJ databases">
        <title>Evolution of Phototrophy in the Chloroflexi Phylum Driven by Horizontal Gene Transfer.</title>
        <authorList>
            <person name="Ward L.M."/>
            <person name="Hemp J."/>
            <person name="Shih P.M."/>
            <person name="Mcglynn S.E."/>
            <person name="Fischer W."/>
        </authorList>
    </citation>
    <scope>NUCLEOTIDE SEQUENCE [LARGE SCALE GENOMIC DNA]</scope>
    <source>
        <strain evidence="6">JP3_7</strain>
    </source>
</reference>
<dbReference type="PANTHER" id="PTHR30246">
    <property type="entry name" value="2-KETO-3-DEOXY-6-PHOSPHOGLUCONATE ALDOLASE"/>
    <property type="match status" value="1"/>
</dbReference>
<gene>
    <name evidence="6" type="ORF">CUN48_01935</name>
</gene>
<dbReference type="SUPFAM" id="SSF51569">
    <property type="entry name" value="Aldolase"/>
    <property type="match status" value="1"/>
</dbReference>
<dbReference type="InterPro" id="IPR013785">
    <property type="entry name" value="Aldolase_TIM"/>
</dbReference>
<dbReference type="GO" id="GO:0016829">
    <property type="term" value="F:lyase activity"/>
    <property type="evidence" value="ECO:0007669"/>
    <property type="project" value="UniProtKB-KW"/>
</dbReference>
<evidence type="ECO:0000256" key="1">
    <source>
        <dbReference type="ARBA" id="ARBA00004761"/>
    </source>
</evidence>
<dbReference type="InterPro" id="IPR000887">
    <property type="entry name" value="Aldlse_KDPG_KHG"/>
</dbReference>
<dbReference type="AlphaFoldDB" id="A0A2M8QG57"/>